<accession>A0A952FIC6</accession>
<reference evidence="4" key="1">
    <citation type="submission" date="2020-06" db="EMBL/GenBank/DDBJ databases">
        <title>Stable isotope informed genome-resolved metagenomics uncovers potential trophic interactions in rhizosphere soil.</title>
        <authorList>
            <person name="Starr E.P."/>
            <person name="Shi S."/>
            <person name="Blazewicz S.J."/>
            <person name="Koch B.J."/>
            <person name="Probst A.J."/>
            <person name="Hungate B.A."/>
            <person name="Pett-Ridge J."/>
            <person name="Firestone M.K."/>
            <person name="Banfield J.F."/>
        </authorList>
    </citation>
    <scope>NUCLEOTIDE SEQUENCE</scope>
    <source>
        <strain evidence="4">YM_69_17</strain>
    </source>
</reference>
<comment type="caution">
    <text evidence="4">The sequence shown here is derived from an EMBL/GenBank/DDBJ whole genome shotgun (WGS) entry which is preliminary data.</text>
</comment>
<dbReference type="CDD" id="cd00156">
    <property type="entry name" value="REC"/>
    <property type="match status" value="1"/>
</dbReference>
<dbReference type="InterPro" id="IPR027417">
    <property type="entry name" value="P-loop_NTPase"/>
</dbReference>
<gene>
    <name evidence="4" type="ORF">JF625_10235</name>
</gene>
<keyword evidence="1" id="KW-0597">Phosphoprotein</keyword>
<dbReference type="SUPFAM" id="SSF52540">
    <property type="entry name" value="P-loop containing nucleoside triphosphate hydrolases"/>
    <property type="match status" value="1"/>
</dbReference>
<organism evidence="4 5">
    <name type="scientific">Inquilinus limosus</name>
    <dbReference type="NCBI Taxonomy" id="171674"/>
    <lineage>
        <taxon>Bacteria</taxon>
        <taxon>Pseudomonadati</taxon>
        <taxon>Pseudomonadota</taxon>
        <taxon>Alphaproteobacteria</taxon>
        <taxon>Rhodospirillales</taxon>
        <taxon>Rhodospirillaceae</taxon>
        <taxon>Inquilinus</taxon>
    </lineage>
</organism>
<proteinExistence type="predicted"/>
<dbReference type="InterPro" id="IPR011006">
    <property type="entry name" value="CheY-like_superfamily"/>
</dbReference>
<evidence type="ECO:0000313" key="5">
    <source>
        <dbReference type="Proteomes" id="UP000700706"/>
    </source>
</evidence>
<dbReference type="PROSITE" id="PS50110">
    <property type="entry name" value="RESPONSE_REGULATORY"/>
    <property type="match status" value="1"/>
</dbReference>
<dbReference type="EMBL" id="JAEKLZ010000174">
    <property type="protein sequence ID" value="MBW8725518.1"/>
    <property type="molecule type" value="Genomic_DNA"/>
</dbReference>
<dbReference type="Gene3D" id="3.40.50.2300">
    <property type="match status" value="1"/>
</dbReference>
<protein>
    <recommendedName>
        <fullName evidence="3">Response regulatory domain-containing protein</fullName>
    </recommendedName>
</protein>
<name>A0A952FIC6_9PROT</name>
<dbReference type="AlphaFoldDB" id="A0A952FIC6"/>
<dbReference type="Proteomes" id="UP000700706">
    <property type="component" value="Unassembled WGS sequence"/>
</dbReference>
<dbReference type="InterPro" id="IPR001789">
    <property type="entry name" value="Sig_transdc_resp-reg_receiver"/>
</dbReference>
<feature type="region of interest" description="Disordered" evidence="2">
    <location>
        <begin position="371"/>
        <end position="394"/>
    </location>
</feature>
<evidence type="ECO:0000256" key="1">
    <source>
        <dbReference type="PROSITE-ProRule" id="PRU00169"/>
    </source>
</evidence>
<sequence>MHRITVATSDTTIAAGLIAALEGVAAVIRSAPDTASLVELCGKAELDLILLDADPVSGFGTALADAMRSVIAADPEAPVVVLGDEADARSVLRAIRAGAADVIDRDAHGEALGGQIGRHLTGAPRGNDSGSGALTLVMSGQPGGEGLFAVNLAVLRAKAAGGALLVDGALPSSEAGAALNVPVNYTIRDAVQDLARLDRTLLSSALGRHEPSGLHVLPLAVAGEEVHDIATEGIASMMLVLRALFGEVVLNVGGIRHPGLLSEFVRAAGRIYLVAPQKFTAVKACRDLLVQIGPSAPALDRITLVVEDHMPGISLTDEQMREALGLRRSVRLPAARVELLNALNAGRPLVLDQPRAAYSRALEKLAAAGMAPASPNAARPAPRGTGLFRRLRTS</sequence>
<dbReference type="GO" id="GO:0000160">
    <property type="term" value="P:phosphorelay signal transduction system"/>
    <property type="evidence" value="ECO:0007669"/>
    <property type="project" value="InterPro"/>
</dbReference>
<dbReference type="SUPFAM" id="SSF52172">
    <property type="entry name" value="CheY-like"/>
    <property type="match status" value="1"/>
</dbReference>
<dbReference type="Gene3D" id="3.40.50.300">
    <property type="entry name" value="P-loop containing nucleotide triphosphate hydrolases"/>
    <property type="match status" value="1"/>
</dbReference>
<feature type="modified residue" description="4-aspartylphosphate" evidence="1">
    <location>
        <position position="52"/>
    </location>
</feature>
<feature type="compositionally biased region" description="Low complexity" evidence="2">
    <location>
        <begin position="371"/>
        <end position="383"/>
    </location>
</feature>
<evidence type="ECO:0000256" key="2">
    <source>
        <dbReference type="SAM" id="MobiDB-lite"/>
    </source>
</evidence>
<feature type="domain" description="Response regulatory" evidence="3">
    <location>
        <begin position="3"/>
        <end position="120"/>
    </location>
</feature>
<evidence type="ECO:0000313" key="4">
    <source>
        <dbReference type="EMBL" id="MBW8725518.1"/>
    </source>
</evidence>
<evidence type="ECO:0000259" key="3">
    <source>
        <dbReference type="PROSITE" id="PS50110"/>
    </source>
</evidence>